<dbReference type="CDD" id="cd00851">
    <property type="entry name" value="MTH1175"/>
    <property type="match status" value="1"/>
</dbReference>
<dbReference type="PANTHER" id="PTHR42983">
    <property type="entry name" value="DINITROGENASE IRON-MOLYBDENUM COFACTOR PROTEIN-RELATED"/>
    <property type="match status" value="1"/>
</dbReference>
<dbReference type="InterPro" id="IPR036105">
    <property type="entry name" value="DiNase_FeMo-co_biosyn_sf"/>
</dbReference>
<organism evidence="3 4">
    <name type="scientific">Methanococcoides methylutens</name>
    <dbReference type="NCBI Taxonomy" id="2226"/>
    <lineage>
        <taxon>Archaea</taxon>
        <taxon>Methanobacteriati</taxon>
        <taxon>Methanobacteriota</taxon>
        <taxon>Stenosarchaea group</taxon>
        <taxon>Methanomicrobia</taxon>
        <taxon>Methanosarcinales</taxon>
        <taxon>Methanosarcinaceae</taxon>
        <taxon>Methanococcoides</taxon>
    </lineage>
</organism>
<dbReference type="Gene3D" id="3.30.420.130">
    <property type="entry name" value="Dinitrogenase iron-molybdenum cofactor biosynthesis domain"/>
    <property type="match status" value="1"/>
</dbReference>
<accession>A0A099T399</accession>
<dbReference type="RefSeq" id="WP_048194520.1">
    <property type="nucleotide sequence ID" value="NZ_CAAGSM010000009.1"/>
</dbReference>
<dbReference type="EMBL" id="JRHO01000013">
    <property type="protein sequence ID" value="KGK98681.1"/>
    <property type="molecule type" value="Genomic_DNA"/>
</dbReference>
<evidence type="ECO:0000256" key="1">
    <source>
        <dbReference type="SAM" id="MobiDB-lite"/>
    </source>
</evidence>
<feature type="domain" description="Dinitrogenase iron-molybdenum cofactor biosynthesis" evidence="2">
    <location>
        <begin position="15"/>
        <end position="102"/>
    </location>
</feature>
<dbReference type="AlphaFoldDB" id="A0A099T399"/>
<evidence type="ECO:0000313" key="3">
    <source>
        <dbReference type="EMBL" id="KGK98681.1"/>
    </source>
</evidence>
<dbReference type="InterPro" id="IPR033913">
    <property type="entry name" value="MTH1175_dom"/>
</dbReference>
<feature type="region of interest" description="Disordered" evidence="1">
    <location>
        <begin position="120"/>
        <end position="154"/>
    </location>
</feature>
<comment type="caution">
    <text evidence="3">The sequence shown here is derived from an EMBL/GenBank/DDBJ whole genome shotgun (WGS) entry which is preliminary data.</text>
</comment>
<dbReference type="SUPFAM" id="SSF53146">
    <property type="entry name" value="Nitrogenase accessory factor-like"/>
    <property type="match status" value="1"/>
</dbReference>
<protein>
    <submittedName>
        <fullName evidence="3">Dinitrogenase iron-molybdenum cofactor biosynthesis protein</fullName>
    </submittedName>
</protein>
<feature type="compositionally biased region" description="Gly residues" evidence="1">
    <location>
        <begin position="125"/>
        <end position="154"/>
    </location>
</feature>
<reference evidence="3 4" key="1">
    <citation type="submission" date="2014-09" db="EMBL/GenBank/DDBJ databases">
        <title>Draft genome sequence of an obligately methylotrophic methanogen, Methanococcoides methylutens, isolated from marine sediment.</title>
        <authorList>
            <person name="Guan Y."/>
            <person name="Ngugi D.K."/>
            <person name="Blom J."/>
            <person name="Ali S."/>
            <person name="Ferry J.G."/>
            <person name="Stingl U."/>
        </authorList>
    </citation>
    <scope>NUCLEOTIDE SEQUENCE [LARGE SCALE GENOMIC DNA]</scope>
    <source>
        <strain evidence="3 4">DSM 2657</strain>
    </source>
</reference>
<evidence type="ECO:0000259" key="2">
    <source>
        <dbReference type="Pfam" id="PF02579"/>
    </source>
</evidence>
<dbReference type="PANTHER" id="PTHR42983:SF1">
    <property type="entry name" value="IRON-MOLYBDENUM PROTEIN"/>
    <property type="match status" value="1"/>
</dbReference>
<name>A0A099T399_METMT</name>
<keyword evidence="4" id="KW-1185">Reference proteome</keyword>
<proteinExistence type="predicted"/>
<dbReference type="InterPro" id="IPR003731">
    <property type="entry name" value="Di-Nase_FeMo-co_biosynth"/>
</dbReference>
<dbReference type="OrthoDB" id="25911at2157"/>
<evidence type="ECO:0000313" key="4">
    <source>
        <dbReference type="Proteomes" id="UP000029859"/>
    </source>
</evidence>
<gene>
    <name evidence="3" type="ORF">LI82_07480</name>
</gene>
<dbReference type="Pfam" id="PF02579">
    <property type="entry name" value="Nitro_FeMo-Co"/>
    <property type="match status" value="1"/>
</dbReference>
<sequence length="154" mass="15404">MKICVTATDKDISAAMDSRFGRCPYFVVVDPDTMEFRAFDNEAASASGGAGIQAAQNISDKGITVLLTGKVGPNAFPILSAAKIKVMEGASGSVADAIQQYKEGKLHEVSAPTAEAHASMAAPGRGMGGRGRSGGSGRGMGGGGGAGRGGGINR</sequence>
<dbReference type="Proteomes" id="UP000029859">
    <property type="component" value="Unassembled WGS sequence"/>
</dbReference>